<organism evidence="2 3">
    <name type="scientific">Penicillium freii</name>
    <dbReference type="NCBI Taxonomy" id="48697"/>
    <lineage>
        <taxon>Eukaryota</taxon>
        <taxon>Fungi</taxon>
        <taxon>Dikarya</taxon>
        <taxon>Ascomycota</taxon>
        <taxon>Pezizomycotina</taxon>
        <taxon>Eurotiomycetes</taxon>
        <taxon>Eurotiomycetidae</taxon>
        <taxon>Eurotiales</taxon>
        <taxon>Aspergillaceae</taxon>
        <taxon>Penicillium</taxon>
    </lineage>
</organism>
<evidence type="ECO:0000313" key="3">
    <source>
        <dbReference type="Proteomes" id="UP000055045"/>
    </source>
</evidence>
<proteinExistence type="predicted"/>
<accession>A0A117NNL6</accession>
<dbReference type="AlphaFoldDB" id="A0A117NNL6"/>
<reference evidence="2 3" key="1">
    <citation type="submission" date="2015-10" db="EMBL/GenBank/DDBJ databases">
        <title>Genome sequencing of Penicillium freii.</title>
        <authorList>
            <person name="Nguyen H.D."/>
            <person name="Visagie C.M."/>
            <person name="Seifert K.A."/>
        </authorList>
    </citation>
    <scope>NUCLEOTIDE SEQUENCE [LARGE SCALE GENOMIC DNA]</scope>
    <source>
        <strain evidence="2 3">DAOM 242723</strain>
    </source>
</reference>
<sequence length="111" mass="12268">MSDDTSRRTKERNGSATDSENNSEHSPEDHNTESIPGIDDPSRDNALASPECINFYSNDPAESDLEETEDDEGDEANGNEQNAFRAQCFPRTSLLGNTYPKTSLTYLNMSS</sequence>
<evidence type="ECO:0000256" key="1">
    <source>
        <dbReference type="SAM" id="MobiDB-lite"/>
    </source>
</evidence>
<feature type="region of interest" description="Disordered" evidence="1">
    <location>
        <begin position="1"/>
        <end position="85"/>
    </location>
</feature>
<keyword evidence="3" id="KW-1185">Reference proteome</keyword>
<comment type="caution">
    <text evidence="2">The sequence shown here is derived from an EMBL/GenBank/DDBJ whole genome shotgun (WGS) entry which is preliminary data.</text>
</comment>
<name>A0A117NNL6_PENFR</name>
<gene>
    <name evidence="2" type="ORF">ACN42_g6093</name>
</gene>
<feature type="compositionally biased region" description="Acidic residues" evidence="1">
    <location>
        <begin position="61"/>
        <end position="77"/>
    </location>
</feature>
<feature type="compositionally biased region" description="Basic and acidic residues" evidence="1">
    <location>
        <begin position="1"/>
        <end position="13"/>
    </location>
</feature>
<dbReference type="EMBL" id="LLXE01000150">
    <property type="protein sequence ID" value="KUM61040.1"/>
    <property type="molecule type" value="Genomic_DNA"/>
</dbReference>
<protein>
    <submittedName>
        <fullName evidence="2">Uncharacterized protein</fullName>
    </submittedName>
</protein>
<feature type="compositionally biased region" description="Basic and acidic residues" evidence="1">
    <location>
        <begin position="22"/>
        <end position="32"/>
    </location>
</feature>
<dbReference type="Proteomes" id="UP000055045">
    <property type="component" value="Unassembled WGS sequence"/>
</dbReference>
<evidence type="ECO:0000313" key="2">
    <source>
        <dbReference type="EMBL" id="KUM61040.1"/>
    </source>
</evidence>